<dbReference type="GO" id="GO:0000981">
    <property type="term" value="F:DNA-binding transcription factor activity, RNA polymerase II-specific"/>
    <property type="evidence" value="ECO:0007669"/>
    <property type="project" value="TreeGrafter"/>
</dbReference>
<dbReference type="GO" id="GO:0000978">
    <property type="term" value="F:RNA polymerase II cis-regulatory region sequence-specific DNA binding"/>
    <property type="evidence" value="ECO:0007669"/>
    <property type="project" value="TreeGrafter"/>
</dbReference>
<dbReference type="PROSITE" id="PS50157">
    <property type="entry name" value="ZINC_FINGER_C2H2_2"/>
    <property type="match status" value="3"/>
</dbReference>
<dbReference type="GO" id="GO:0005667">
    <property type="term" value="C:transcription regulator complex"/>
    <property type="evidence" value="ECO:0007669"/>
    <property type="project" value="TreeGrafter"/>
</dbReference>
<dbReference type="EMBL" id="CAJZBQ010000056">
    <property type="protein sequence ID" value="CAG9333503.1"/>
    <property type="molecule type" value="Genomic_DNA"/>
</dbReference>
<feature type="domain" description="C2H2-type" evidence="10">
    <location>
        <begin position="135"/>
        <end position="162"/>
    </location>
</feature>
<protein>
    <recommendedName>
        <fullName evidence="10">C2H2-type domain-containing protein</fullName>
    </recommendedName>
</protein>
<name>A0AAU9K8I1_9CILI</name>
<keyword evidence="7" id="KW-0539">Nucleus</keyword>
<comment type="subcellular location">
    <subcellularLocation>
        <location evidence="1">Nucleus</location>
    </subcellularLocation>
</comment>
<organism evidence="11 12">
    <name type="scientific">Blepharisma stoltei</name>
    <dbReference type="NCBI Taxonomy" id="1481888"/>
    <lineage>
        <taxon>Eukaryota</taxon>
        <taxon>Sar</taxon>
        <taxon>Alveolata</taxon>
        <taxon>Ciliophora</taxon>
        <taxon>Postciliodesmatophora</taxon>
        <taxon>Heterotrichea</taxon>
        <taxon>Heterotrichida</taxon>
        <taxon>Blepharismidae</taxon>
        <taxon>Blepharisma</taxon>
    </lineage>
</organism>
<evidence type="ECO:0000256" key="6">
    <source>
        <dbReference type="ARBA" id="ARBA00023125"/>
    </source>
</evidence>
<feature type="domain" description="C2H2-type" evidence="10">
    <location>
        <begin position="163"/>
        <end position="187"/>
    </location>
</feature>
<dbReference type="Proteomes" id="UP001162131">
    <property type="component" value="Unassembled WGS sequence"/>
</dbReference>
<feature type="region of interest" description="Disordered" evidence="9">
    <location>
        <begin position="181"/>
        <end position="209"/>
    </location>
</feature>
<dbReference type="PROSITE" id="PS00028">
    <property type="entry name" value="ZINC_FINGER_C2H2_1"/>
    <property type="match status" value="3"/>
</dbReference>
<keyword evidence="12" id="KW-1185">Reference proteome</keyword>
<dbReference type="Gene3D" id="3.30.160.60">
    <property type="entry name" value="Classic Zinc Finger"/>
    <property type="match status" value="3"/>
</dbReference>
<accession>A0AAU9K8I1</accession>
<keyword evidence="2" id="KW-0479">Metal-binding</keyword>
<feature type="region of interest" description="Disordered" evidence="9">
    <location>
        <begin position="60"/>
        <end position="102"/>
    </location>
</feature>
<evidence type="ECO:0000256" key="8">
    <source>
        <dbReference type="PROSITE-ProRule" id="PRU00042"/>
    </source>
</evidence>
<dbReference type="SMART" id="SM00355">
    <property type="entry name" value="ZnF_C2H2"/>
    <property type="match status" value="3"/>
</dbReference>
<keyword evidence="3" id="KW-0677">Repeat</keyword>
<dbReference type="InterPro" id="IPR013087">
    <property type="entry name" value="Znf_C2H2_type"/>
</dbReference>
<keyword evidence="4 8" id="KW-0863">Zinc-finger</keyword>
<dbReference type="FunFam" id="3.30.160.60:FF:000104">
    <property type="entry name" value="Transcriptional repressor protein YY1"/>
    <property type="match status" value="1"/>
</dbReference>
<evidence type="ECO:0000313" key="12">
    <source>
        <dbReference type="Proteomes" id="UP001162131"/>
    </source>
</evidence>
<feature type="domain" description="C2H2-type" evidence="10">
    <location>
        <begin position="105"/>
        <end position="134"/>
    </location>
</feature>
<evidence type="ECO:0000256" key="2">
    <source>
        <dbReference type="ARBA" id="ARBA00022723"/>
    </source>
</evidence>
<dbReference type="GO" id="GO:0008270">
    <property type="term" value="F:zinc ion binding"/>
    <property type="evidence" value="ECO:0007669"/>
    <property type="project" value="UniProtKB-KW"/>
</dbReference>
<dbReference type="FunFam" id="3.30.160.60:FF:000125">
    <property type="entry name" value="Putative zinc finger protein 143"/>
    <property type="match status" value="2"/>
</dbReference>
<dbReference type="GO" id="GO:0031519">
    <property type="term" value="C:PcG protein complex"/>
    <property type="evidence" value="ECO:0007669"/>
    <property type="project" value="TreeGrafter"/>
</dbReference>
<dbReference type="Pfam" id="PF00096">
    <property type="entry name" value="zf-C2H2"/>
    <property type="match status" value="3"/>
</dbReference>
<dbReference type="InterPro" id="IPR036236">
    <property type="entry name" value="Znf_C2H2_sf"/>
</dbReference>
<feature type="compositionally biased region" description="Basic and acidic residues" evidence="9">
    <location>
        <begin position="182"/>
        <end position="196"/>
    </location>
</feature>
<comment type="caution">
    <text evidence="11">The sequence shown here is derived from an EMBL/GenBank/DDBJ whole genome shotgun (WGS) entry which is preliminary data.</text>
</comment>
<evidence type="ECO:0000256" key="7">
    <source>
        <dbReference type="ARBA" id="ARBA00023242"/>
    </source>
</evidence>
<dbReference type="SUPFAM" id="SSF57667">
    <property type="entry name" value="beta-beta-alpha zinc fingers"/>
    <property type="match status" value="2"/>
</dbReference>
<evidence type="ECO:0000256" key="4">
    <source>
        <dbReference type="ARBA" id="ARBA00022771"/>
    </source>
</evidence>
<dbReference type="PANTHER" id="PTHR14003">
    <property type="entry name" value="TRANSCRIPTIONAL REPRESSOR PROTEIN YY"/>
    <property type="match status" value="1"/>
</dbReference>
<dbReference type="PANTHER" id="PTHR14003:SF19">
    <property type="entry name" value="YY2 TRANSCRIPTION FACTOR"/>
    <property type="match status" value="1"/>
</dbReference>
<evidence type="ECO:0000256" key="5">
    <source>
        <dbReference type="ARBA" id="ARBA00022833"/>
    </source>
</evidence>
<keyword evidence="6" id="KW-0238">DNA-binding</keyword>
<dbReference type="AlphaFoldDB" id="A0AAU9K8I1"/>
<reference evidence="11" key="1">
    <citation type="submission" date="2021-09" db="EMBL/GenBank/DDBJ databases">
        <authorList>
            <consortium name="AG Swart"/>
            <person name="Singh M."/>
            <person name="Singh A."/>
            <person name="Seah K."/>
            <person name="Emmerich C."/>
        </authorList>
    </citation>
    <scope>NUCLEOTIDE SEQUENCE</scope>
    <source>
        <strain evidence="11">ATCC30299</strain>
    </source>
</reference>
<dbReference type="GO" id="GO:0000785">
    <property type="term" value="C:chromatin"/>
    <property type="evidence" value="ECO:0007669"/>
    <property type="project" value="TreeGrafter"/>
</dbReference>
<gene>
    <name evidence="11" type="ORF">BSTOLATCC_MIC58314</name>
</gene>
<keyword evidence="5" id="KW-0862">Zinc</keyword>
<evidence type="ECO:0000256" key="3">
    <source>
        <dbReference type="ARBA" id="ARBA00022737"/>
    </source>
</evidence>
<evidence type="ECO:0000313" key="11">
    <source>
        <dbReference type="EMBL" id="CAG9333503.1"/>
    </source>
</evidence>
<sequence length="252" mass="28925">MGDSRFTIAPKSDFKIRLSVDLINKDSNNVRSILSQAKVRRSKLHPIFLTIEKIPSGCKTLEQPLDPEKASAKPTKPKKQPKNDENPTEIPRPQRKQNTNGERQYICEIETCGRKFQDNSKLKRHMLTHTGEKPFKCVFCGKRFSLDFNLKTHLRVHTGEKPYQCAFPGCMKRFTQSSNLTAHEKTHEISDGEVRTKRPKPVDISSPELSQNYGPEHPFIVDPFPLPNFDMTFMNATPSMPNNWNEGQINYL</sequence>
<proteinExistence type="predicted"/>
<evidence type="ECO:0000256" key="1">
    <source>
        <dbReference type="ARBA" id="ARBA00004123"/>
    </source>
</evidence>
<evidence type="ECO:0000259" key="10">
    <source>
        <dbReference type="PROSITE" id="PS50157"/>
    </source>
</evidence>
<evidence type="ECO:0000256" key="9">
    <source>
        <dbReference type="SAM" id="MobiDB-lite"/>
    </source>
</evidence>